<name>A0A1M7TGQ4_9FIRM</name>
<dbReference type="PROSITE" id="PS00211">
    <property type="entry name" value="ABC_TRANSPORTER_1"/>
    <property type="match status" value="1"/>
</dbReference>
<gene>
    <name evidence="5" type="ORF">SAMN02745215_02004</name>
</gene>
<dbReference type="SMART" id="SM00382">
    <property type="entry name" value="AAA"/>
    <property type="match status" value="1"/>
</dbReference>
<proteinExistence type="predicted"/>
<reference evidence="6" key="1">
    <citation type="submission" date="2016-12" db="EMBL/GenBank/DDBJ databases">
        <authorList>
            <person name="Varghese N."/>
            <person name="Submissions S."/>
        </authorList>
    </citation>
    <scope>NUCLEOTIDE SEQUENCE [LARGE SCALE GENOMIC DNA]</scope>
    <source>
        <strain evidence="6">DSM 11544</strain>
    </source>
</reference>
<dbReference type="CDD" id="cd03214">
    <property type="entry name" value="ABC_Iron-Siderophores_B12_Hemin"/>
    <property type="match status" value="1"/>
</dbReference>
<keyword evidence="2" id="KW-0547">Nucleotide-binding</keyword>
<dbReference type="Pfam" id="PF00005">
    <property type="entry name" value="ABC_tran"/>
    <property type="match status" value="1"/>
</dbReference>
<dbReference type="STRING" id="1121395.SAMN02745215_02004"/>
<keyword evidence="3 5" id="KW-0067">ATP-binding</keyword>
<keyword evidence="1" id="KW-0813">Transport</keyword>
<dbReference type="PROSITE" id="PS50893">
    <property type="entry name" value="ABC_TRANSPORTER_2"/>
    <property type="match status" value="1"/>
</dbReference>
<dbReference type="SUPFAM" id="SSF52540">
    <property type="entry name" value="P-loop containing nucleoside triphosphate hydrolases"/>
    <property type="match status" value="1"/>
</dbReference>
<organism evidence="5 6">
    <name type="scientific">Desulfitobacterium chlororespirans DSM 11544</name>
    <dbReference type="NCBI Taxonomy" id="1121395"/>
    <lineage>
        <taxon>Bacteria</taxon>
        <taxon>Bacillati</taxon>
        <taxon>Bacillota</taxon>
        <taxon>Clostridia</taxon>
        <taxon>Eubacteriales</taxon>
        <taxon>Desulfitobacteriaceae</taxon>
        <taxon>Desulfitobacterium</taxon>
    </lineage>
</organism>
<dbReference type="InterPro" id="IPR017871">
    <property type="entry name" value="ABC_transporter-like_CS"/>
</dbReference>
<dbReference type="PANTHER" id="PTHR42734">
    <property type="entry name" value="METAL TRANSPORT SYSTEM ATP-BINDING PROTEIN TM_0124-RELATED"/>
    <property type="match status" value="1"/>
</dbReference>
<dbReference type="GO" id="GO:0005524">
    <property type="term" value="F:ATP binding"/>
    <property type="evidence" value="ECO:0007669"/>
    <property type="project" value="UniProtKB-KW"/>
</dbReference>
<feature type="domain" description="ABC transporter" evidence="4">
    <location>
        <begin position="2"/>
        <end position="242"/>
    </location>
</feature>
<dbReference type="AlphaFoldDB" id="A0A1M7TGQ4"/>
<evidence type="ECO:0000259" key="4">
    <source>
        <dbReference type="PROSITE" id="PS50893"/>
    </source>
</evidence>
<dbReference type="PANTHER" id="PTHR42734:SF21">
    <property type="entry name" value="IRON ABC TRANSPORTER, ATP-BINDING PROTEIN"/>
    <property type="match status" value="1"/>
</dbReference>
<keyword evidence="6" id="KW-1185">Reference proteome</keyword>
<dbReference type="InterPro" id="IPR003439">
    <property type="entry name" value="ABC_transporter-like_ATP-bd"/>
</dbReference>
<dbReference type="RefSeq" id="WP_072772463.1">
    <property type="nucleotide sequence ID" value="NZ_FRDN01000006.1"/>
</dbReference>
<evidence type="ECO:0000313" key="5">
    <source>
        <dbReference type="EMBL" id="SHN69890.1"/>
    </source>
</evidence>
<dbReference type="EMBL" id="FRDN01000006">
    <property type="protein sequence ID" value="SHN69890.1"/>
    <property type="molecule type" value="Genomic_DNA"/>
</dbReference>
<dbReference type="GO" id="GO:0016887">
    <property type="term" value="F:ATP hydrolysis activity"/>
    <property type="evidence" value="ECO:0007669"/>
    <property type="project" value="InterPro"/>
</dbReference>
<dbReference type="InterPro" id="IPR003593">
    <property type="entry name" value="AAA+_ATPase"/>
</dbReference>
<evidence type="ECO:0000256" key="3">
    <source>
        <dbReference type="ARBA" id="ARBA00022840"/>
    </source>
</evidence>
<accession>A0A1M7TGQ4</accession>
<evidence type="ECO:0000256" key="2">
    <source>
        <dbReference type="ARBA" id="ARBA00022741"/>
    </source>
</evidence>
<dbReference type="FunFam" id="3.40.50.300:FF:000134">
    <property type="entry name" value="Iron-enterobactin ABC transporter ATP-binding protein"/>
    <property type="match status" value="1"/>
</dbReference>
<dbReference type="Gene3D" id="3.40.50.300">
    <property type="entry name" value="P-loop containing nucleotide triphosphate hydrolases"/>
    <property type="match status" value="1"/>
</dbReference>
<evidence type="ECO:0000313" key="6">
    <source>
        <dbReference type="Proteomes" id="UP000184010"/>
    </source>
</evidence>
<dbReference type="InterPro" id="IPR027417">
    <property type="entry name" value="P-loop_NTPase"/>
</dbReference>
<sequence length="264" mass="29370">MLRVDNLSFSYKTYKKSKAPLKVFANFNLTFAKGFNVILGPNGAGKSTLLKTIFGLLDYEGEIFYGQESITAMCTEDKIKLMSYLPQMDVELSTLTVLEMVILGRLPELGYKVADEDLSIVMDTLRSLNIDYLASRNFSELSGGQKKLVFIAQTLVRNPQVLLLDEPVNSLDLQKQLELCQLLQKIVAEQNVDLIVVLHDINLAARYAQHIVVVDEKGALYSSGEPRAVITASMLKEVYGVIANITYDENGVPILSPVCSVRRI</sequence>
<protein>
    <submittedName>
        <fullName evidence="5">Iron complex transport system ATP-binding protein</fullName>
    </submittedName>
</protein>
<evidence type="ECO:0000256" key="1">
    <source>
        <dbReference type="ARBA" id="ARBA00022448"/>
    </source>
</evidence>
<dbReference type="InterPro" id="IPR050153">
    <property type="entry name" value="Metal_Ion_Import_ABC"/>
</dbReference>
<dbReference type="Proteomes" id="UP000184010">
    <property type="component" value="Unassembled WGS sequence"/>
</dbReference>